<dbReference type="OrthoDB" id="9795854at2"/>
<reference evidence="3" key="1">
    <citation type="submission" date="2016-08" db="EMBL/GenBank/DDBJ databases">
        <authorList>
            <person name="Varghese N."/>
            <person name="Submissions Spin"/>
        </authorList>
    </citation>
    <scope>NUCLEOTIDE SEQUENCE [LARGE SCALE GENOMIC DNA]</scope>
    <source>
        <strain evidence="3">REICA_082</strain>
    </source>
</reference>
<dbReference type="AlphaFoldDB" id="A0A1C3ZH93"/>
<dbReference type="InterPro" id="IPR026268">
    <property type="entry name" value="RseC"/>
</dbReference>
<dbReference type="PANTHER" id="PTHR35867:SF1">
    <property type="entry name" value="PROTEIN RSEC"/>
    <property type="match status" value="1"/>
</dbReference>
<feature type="transmembrane region" description="Helical" evidence="1">
    <location>
        <begin position="74"/>
        <end position="98"/>
    </location>
</feature>
<sequence length="159" mass="16410">MIKEWATVVSWRNGEALVECDVKASCSSCASRAGCGSRVLNKLGPQTSHTIAVPSAEPLVAGQKVELGIAEASLLGSALLVYMSPLVGLFVLGAIFQALFGHDLAALCGAVLGGVGGFLLARGLSPKLASRSEWQPIIISVGLPPNLVRVDDASTESRP</sequence>
<dbReference type="RefSeq" id="WP_061493652.1">
    <property type="nucleotide sequence ID" value="NZ_CP115659.1"/>
</dbReference>
<dbReference type="PIRSF" id="PIRSF004923">
    <property type="entry name" value="RseC"/>
    <property type="match status" value="1"/>
</dbReference>
<dbReference type="Pfam" id="PF04246">
    <property type="entry name" value="RseC_MucC"/>
    <property type="match status" value="1"/>
</dbReference>
<evidence type="ECO:0000256" key="1">
    <source>
        <dbReference type="SAM" id="Phobius"/>
    </source>
</evidence>
<name>A0A1C3ZH93_9ENTR</name>
<organism evidence="2 3">
    <name type="scientific">Kosakonia oryzendophytica</name>
    <dbReference type="NCBI Taxonomy" id="1005665"/>
    <lineage>
        <taxon>Bacteria</taxon>
        <taxon>Pseudomonadati</taxon>
        <taxon>Pseudomonadota</taxon>
        <taxon>Gammaproteobacteria</taxon>
        <taxon>Enterobacterales</taxon>
        <taxon>Enterobacteriaceae</taxon>
        <taxon>Kosakonia</taxon>
    </lineage>
</organism>
<keyword evidence="1" id="KW-1133">Transmembrane helix</keyword>
<keyword evidence="1" id="KW-0812">Transmembrane</keyword>
<evidence type="ECO:0000313" key="2">
    <source>
        <dbReference type="EMBL" id="SCB81708.1"/>
    </source>
</evidence>
<dbReference type="PANTHER" id="PTHR35867">
    <property type="entry name" value="PROTEIN RSEC"/>
    <property type="match status" value="1"/>
</dbReference>
<feature type="transmembrane region" description="Helical" evidence="1">
    <location>
        <begin position="104"/>
        <end position="121"/>
    </location>
</feature>
<keyword evidence="1" id="KW-0472">Membrane</keyword>
<dbReference type="NCBIfam" id="NF008115">
    <property type="entry name" value="PRK10862.1"/>
    <property type="match status" value="1"/>
</dbReference>
<evidence type="ECO:0000313" key="3">
    <source>
        <dbReference type="Proteomes" id="UP000198975"/>
    </source>
</evidence>
<protein>
    <submittedName>
        <fullName evidence="2">Positive regulator of sigma(E), RseC/MucC</fullName>
    </submittedName>
</protein>
<proteinExistence type="predicted"/>
<accession>A0A1C3ZH93</accession>
<dbReference type="EMBL" id="FMAY01000001">
    <property type="protein sequence ID" value="SCB81708.1"/>
    <property type="molecule type" value="Genomic_DNA"/>
</dbReference>
<dbReference type="InterPro" id="IPR007359">
    <property type="entry name" value="SigmaE_reg_RseC_MucC"/>
</dbReference>
<keyword evidence="3" id="KW-1185">Reference proteome</keyword>
<gene>
    <name evidence="2" type="ORF">GA0061071_101639</name>
</gene>
<dbReference type="Proteomes" id="UP000198975">
    <property type="component" value="Unassembled WGS sequence"/>
</dbReference>